<protein>
    <submittedName>
        <fullName evidence="1">Uncharacterized protein</fullName>
    </submittedName>
</protein>
<proteinExistence type="predicted"/>
<comment type="caution">
    <text evidence="1">The sequence shown here is derived from an EMBL/GenBank/DDBJ whole genome shotgun (WGS) entry which is preliminary data.</text>
</comment>
<evidence type="ECO:0000313" key="1">
    <source>
        <dbReference type="EMBL" id="KFF11506.1"/>
    </source>
</evidence>
<dbReference type="AlphaFoldDB" id="A0A086A492"/>
<sequence>MQPRKYKDIIGHEEKKKYSLNILMAEMHKGSAPIKKKLKGKISHPFYKLISPIQFFEDDEQ</sequence>
<dbReference type="STRING" id="445961.IW15_14925"/>
<name>A0A086A492_9FLAO</name>
<accession>A0A086A492</accession>
<reference evidence="1 2" key="1">
    <citation type="submission" date="2014-07" db="EMBL/GenBank/DDBJ databases">
        <title>Genome of Chryseobacterium soli DSM 19298.</title>
        <authorList>
            <person name="Stropko S.J."/>
            <person name="Pipes S.E."/>
            <person name="Newman J."/>
        </authorList>
    </citation>
    <scope>NUCLEOTIDE SEQUENCE [LARGE SCALE GENOMIC DNA]</scope>
    <source>
        <strain evidence="1 2">DSM 19298</strain>
    </source>
</reference>
<dbReference type="Proteomes" id="UP000028705">
    <property type="component" value="Unassembled WGS sequence"/>
</dbReference>
<keyword evidence="2" id="KW-1185">Reference proteome</keyword>
<evidence type="ECO:0000313" key="2">
    <source>
        <dbReference type="Proteomes" id="UP000028705"/>
    </source>
</evidence>
<gene>
    <name evidence="1" type="ORF">IW15_14925</name>
</gene>
<dbReference type="EMBL" id="JPRH01000006">
    <property type="protein sequence ID" value="KFF11506.1"/>
    <property type="molecule type" value="Genomic_DNA"/>
</dbReference>
<organism evidence="1 2">
    <name type="scientific">Chryseobacterium soli</name>
    <dbReference type="NCBI Taxonomy" id="445961"/>
    <lineage>
        <taxon>Bacteria</taxon>
        <taxon>Pseudomonadati</taxon>
        <taxon>Bacteroidota</taxon>
        <taxon>Flavobacteriia</taxon>
        <taxon>Flavobacteriales</taxon>
        <taxon>Weeksellaceae</taxon>
        <taxon>Chryseobacterium group</taxon>
        <taxon>Chryseobacterium</taxon>
    </lineage>
</organism>
<dbReference type="RefSeq" id="WP_034712618.1">
    <property type="nucleotide sequence ID" value="NZ_JAODPJ010000007.1"/>
</dbReference>